<organism evidence="2 3">
    <name type="scientific">Sagittula salina</name>
    <dbReference type="NCBI Taxonomy" id="2820268"/>
    <lineage>
        <taxon>Bacteria</taxon>
        <taxon>Pseudomonadati</taxon>
        <taxon>Pseudomonadota</taxon>
        <taxon>Alphaproteobacteria</taxon>
        <taxon>Rhodobacterales</taxon>
        <taxon>Roseobacteraceae</taxon>
        <taxon>Sagittula</taxon>
    </lineage>
</organism>
<dbReference type="EMBL" id="JAGISH010000005">
    <property type="protein sequence ID" value="MBP0482808.1"/>
    <property type="molecule type" value="Genomic_DNA"/>
</dbReference>
<dbReference type="InterPro" id="IPR011042">
    <property type="entry name" value="6-blade_b-propeller_TolB-like"/>
</dbReference>
<dbReference type="Proteomes" id="UP000675940">
    <property type="component" value="Unassembled WGS sequence"/>
</dbReference>
<gene>
    <name evidence="2" type="ORF">J5474_09935</name>
</gene>
<dbReference type="PANTHER" id="PTHR36842">
    <property type="entry name" value="PROTEIN TOLB HOMOLOG"/>
    <property type="match status" value="1"/>
</dbReference>
<reference evidence="2" key="1">
    <citation type="submission" date="2021-03" db="EMBL/GenBank/DDBJ databases">
        <title>Sagittula salina sp. nov. strain M10.9X isolated from the marine waste.</title>
        <authorList>
            <person name="Satari L."/>
            <person name="Molina-Menor E."/>
            <person name="Vidal-Verdu A."/>
            <person name="Pascual J."/>
            <person name="Pereto J."/>
            <person name="Porcar M."/>
        </authorList>
    </citation>
    <scope>NUCLEOTIDE SEQUENCE</scope>
    <source>
        <strain evidence="2">M10.9X</strain>
    </source>
</reference>
<proteinExistence type="inferred from homology"/>
<dbReference type="Pfam" id="PF07676">
    <property type="entry name" value="PD40"/>
    <property type="match status" value="2"/>
</dbReference>
<name>A0A940S091_9RHOB</name>
<protein>
    <submittedName>
        <fullName evidence="2">TolB family protein</fullName>
    </submittedName>
</protein>
<comment type="similarity">
    <text evidence="1">Belongs to the TolB family.</text>
</comment>
<accession>A0A940S091</accession>
<evidence type="ECO:0000313" key="2">
    <source>
        <dbReference type="EMBL" id="MBP0482808.1"/>
    </source>
</evidence>
<keyword evidence="3" id="KW-1185">Reference proteome</keyword>
<dbReference type="AlphaFoldDB" id="A0A940S091"/>
<dbReference type="PANTHER" id="PTHR36842:SF1">
    <property type="entry name" value="PROTEIN TOLB"/>
    <property type="match status" value="1"/>
</dbReference>
<dbReference type="Gene3D" id="2.120.10.30">
    <property type="entry name" value="TolB, C-terminal domain"/>
    <property type="match status" value="1"/>
</dbReference>
<dbReference type="RefSeq" id="WP_209360764.1">
    <property type="nucleotide sequence ID" value="NZ_JAGISH010000005.1"/>
</dbReference>
<dbReference type="InterPro" id="IPR011659">
    <property type="entry name" value="WD40"/>
</dbReference>
<comment type="caution">
    <text evidence="2">The sequence shown here is derived from an EMBL/GenBank/DDBJ whole genome shotgun (WGS) entry which is preliminary data.</text>
</comment>
<sequence>MLCTIETFDMATRQSRVVLRSEALLEAPNWARDGALIVNGEGLLHRLAEDGLSVIDTGDCDLLNNDHGLSPDGAWLAISDKTETGKSCIYVLPADGGTPRRVTQGVPSWFHGWSPDGARLAYTAVRDGQFAICTCPVAGGEETRVVTSAHHYDGPDYTPDGQWIWFNSERGGPASDLWRVRPDGSDLQQMTRGERVEWFPHPSPCGRHVLYLSYPEGTEGHPFGRHVELRLMPAGGGAPETLVNLYGGQGTINVPCWAPDGSAFAYVRYTEPQESPCPV</sequence>
<evidence type="ECO:0000256" key="1">
    <source>
        <dbReference type="ARBA" id="ARBA00009820"/>
    </source>
</evidence>
<dbReference type="SUPFAM" id="SSF82171">
    <property type="entry name" value="DPP6 N-terminal domain-like"/>
    <property type="match status" value="1"/>
</dbReference>
<evidence type="ECO:0000313" key="3">
    <source>
        <dbReference type="Proteomes" id="UP000675940"/>
    </source>
</evidence>